<organism evidence="7 8">
    <name type="scientific">Aspergillus carbonarius (strain ITEM 5010)</name>
    <dbReference type="NCBI Taxonomy" id="602072"/>
    <lineage>
        <taxon>Eukaryota</taxon>
        <taxon>Fungi</taxon>
        <taxon>Dikarya</taxon>
        <taxon>Ascomycota</taxon>
        <taxon>Pezizomycotina</taxon>
        <taxon>Eurotiomycetes</taxon>
        <taxon>Eurotiomycetidae</taxon>
        <taxon>Eurotiales</taxon>
        <taxon>Aspergillaceae</taxon>
        <taxon>Aspergillus</taxon>
        <taxon>Aspergillus subgen. Circumdati</taxon>
    </lineage>
</organism>
<dbReference type="GO" id="GO:0032259">
    <property type="term" value="P:methylation"/>
    <property type="evidence" value="ECO:0007669"/>
    <property type="project" value="UniProtKB-KW"/>
</dbReference>
<evidence type="ECO:0000259" key="6">
    <source>
        <dbReference type="Pfam" id="PF00891"/>
    </source>
</evidence>
<dbReference type="Proteomes" id="UP000188318">
    <property type="component" value="Unassembled WGS sequence"/>
</dbReference>
<feature type="region of interest" description="Disordered" evidence="5">
    <location>
        <begin position="28"/>
        <end position="47"/>
    </location>
</feature>
<sequence length="370" mass="40987">MTTLSDIAARITLHAKLLDEHLQSKNLPSPSFSIDAPPDFPNPDKDPRVEATRVALIEDTQTLRSLALGPAQVVREVGWSTTDLSTQHTLYTHNLPSLIPLTPTGISYPDLSTLSSLLPQTLKLLLRQSATIGLFHEPSPNHIAHTAASALLVRDKPLNNWFGHHLEEVFPASLRLSDVVGKTSEGKGKGKSAFSTAFGIDDGFWEFLERNPNRQRRFFGAMQAVGGDGGHDLGFVVRGWDWGRVGGENGEDGVVVDPVLSADVYLLRHVCHNWSDEDAARILRAIVPAMKSTSRILVVDVVVVRPGGVSWVQERYMRNVDVTMFQMLGTQERSKEDWERVVRQADGRLRVQGIYQPEGSWDSMIEIGFV</sequence>
<evidence type="ECO:0000256" key="2">
    <source>
        <dbReference type="ARBA" id="ARBA00022679"/>
    </source>
</evidence>
<dbReference type="PANTHER" id="PTHR43712:SF5">
    <property type="entry name" value="O-METHYLTRANSFERASE ASQN-RELATED"/>
    <property type="match status" value="1"/>
</dbReference>
<dbReference type="InterPro" id="IPR029063">
    <property type="entry name" value="SAM-dependent_MTases_sf"/>
</dbReference>
<dbReference type="VEuPathDB" id="FungiDB:ASPCADRAFT_399440"/>
<keyword evidence="1" id="KW-0489">Methyltransferase</keyword>
<evidence type="ECO:0000313" key="7">
    <source>
        <dbReference type="EMBL" id="OOF92043.1"/>
    </source>
</evidence>
<dbReference type="InterPro" id="IPR036390">
    <property type="entry name" value="WH_DNA-bd_sf"/>
</dbReference>
<dbReference type="SUPFAM" id="SSF53335">
    <property type="entry name" value="S-adenosyl-L-methionine-dependent methyltransferases"/>
    <property type="match status" value="1"/>
</dbReference>
<dbReference type="InterPro" id="IPR001077">
    <property type="entry name" value="COMT_C"/>
</dbReference>
<comment type="similarity">
    <text evidence="4">Belongs to the class I-like SAM-binding methyltransferase superfamily. Cation-independent O-methyltransferase family.</text>
</comment>
<keyword evidence="2" id="KW-0808">Transferase</keyword>
<name>A0A1R3RC61_ASPC5</name>
<evidence type="ECO:0000256" key="3">
    <source>
        <dbReference type="ARBA" id="ARBA00022691"/>
    </source>
</evidence>
<dbReference type="InterPro" id="IPR036388">
    <property type="entry name" value="WH-like_DNA-bd_sf"/>
</dbReference>
<dbReference type="AlphaFoldDB" id="A0A1R3RC61"/>
<dbReference type="GO" id="GO:0044550">
    <property type="term" value="P:secondary metabolite biosynthetic process"/>
    <property type="evidence" value="ECO:0007669"/>
    <property type="project" value="UniProtKB-ARBA"/>
</dbReference>
<dbReference type="Gene3D" id="1.10.10.10">
    <property type="entry name" value="Winged helix-like DNA-binding domain superfamily/Winged helix DNA-binding domain"/>
    <property type="match status" value="1"/>
</dbReference>
<dbReference type="PROSITE" id="PS51683">
    <property type="entry name" value="SAM_OMT_II"/>
    <property type="match status" value="1"/>
</dbReference>
<dbReference type="GO" id="GO:0008171">
    <property type="term" value="F:O-methyltransferase activity"/>
    <property type="evidence" value="ECO:0007669"/>
    <property type="project" value="InterPro"/>
</dbReference>
<dbReference type="Gene3D" id="3.40.50.150">
    <property type="entry name" value="Vaccinia Virus protein VP39"/>
    <property type="match status" value="2"/>
</dbReference>
<dbReference type="EMBL" id="KV907508">
    <property type="protein sequence ID" value="OOF92043.1"/>
    <property type="molecule type" value="Genomic_DNA"/>
</dbReference>
<keyword evidence="3" id="KW-0949">S-adenosyl-L-methionine</keyword>
<dbReference type="OMA" id="QERYMRN"/>
<evidence type="ECO:0000256" key="5">
    <source>
        <dbReference type="SAM" id="MobiDB-lite"/>
    </source>
</evidence>
<evidence type="ECO:0000256" key="4">
    <source>
        <dbReference type="ARBA" id="ARBA00038277"/>
    </source>
</evidence>
<dbReference type="InterPro" id="IPR016461">
    <property type="entry name" value="COMT-like"/>
</dbReference>
<dbReference type="SUPFAM" id="SSF46785">
    <property type="entry name" value="Winged helix' DNA-binding domain"/>
    <property type="match status" value="1"/>
</dbReference>
<dbReference type="OrthoDB" id="1606438at2759"/>
<dbReference type="Pfam" id="PF00891">
    <property type="entry name" value="Methyltransf_2"/>
    <property type="match status" value="1"/>
</dbReference>
<keyword evidence="8" id="KW-1185">Reference proteome</keyword>
<evidence type="ECO:0000256" key="1">
    <source>
        <dbReference type="ARBA" id="ARBA00022603"/>
    </source>
</evidence>
<reference evidence="8" key="1">
    <citation type="journal article" date="2017" name="Genome Biol.">
        <title>Comparative genomics reveals high biological diversity and specific adaptations in the industrially and medically important fungal genus Aspergillus.</title>
        <authorList>
            <person name="de Vries R.P."/>
            <person name="Riley R."/>
            <person name="Wiebenga A."/>
            <person name="Aguilar-Osorio G."/>
            <person name="Amillis S."/>
            <person name="Uchima C.A."/>
            <person name="Anderluh G."/>
            <person name="Asadollahi M."/>
            <person name="Askin M."/>
            <person name="Barry K."/>
            <person name="Battaglia E."/>
            <person name="Bayram O."/>
            <person name="Benocci T."/>
            <person name="Braus-Stromeyer S.A."/>
            <person name="Caldana C."/>
            <person name="Canovas D."/>
            <person name="Cerqueira G.C."/>
            <person name="Chen F."/>
            <person name="Chen W."/>
            <person name="Choi C."/>
            <person name="Clum A."/>
            <person name="Dos Santos R.A."/>
            <person name="Damasio A.R."/>
            <person name="Diallinas G."/>
            <person name="Emri T."/>
            <person name="Fekete E."/>
            <person name="Flipphi M."/>
            <person name="Freyberg S."/>
            <person name="Gallo A."/>
            <person name="Gournas C."/>
            <person name="Habgood R."/>
            <person name="Hainaut M."/>
            <person name="Harispe M.L."/>
            <person name="Henrissat B."/>
            <person name="Hilden K.S."/>
            <person name="Hope R."/>
            <person name="Hossain A."/>
            <person name="Karabika E."/>
            <person name="Karaffa L."/>
            <person name="Karanyi Z."/>
            <person name="Krasevec N."/>
            <person name="Kuo A."/>
            <person name="Kusch H."/>
            <person name="LaButti K."/>
            <person name="Lagendijk E.L."/>
            <person name="Lapidus A."/>
            <person name="Levasseur A."/>
            <person name="Lindquist E."/>
            <person name="Lipzen A."/>
            <person name="Logrieco A.F."/>
            <person name="MacCabe A."/>
            <person name="Maekelae M.R."/>
            <person name="Malavazi I."/>
            <person name="Melin P."/>
            <person name="Meyer V."/>
            <person name="Mielnichuk N."/>
            <person name="Miskei M."/>
            <person name="Molnar A.P."/>
            <person name="Mule G."/>
            <person name="Ngan C.Y."/>
            <person name="Orejas M."/>
            <person name="Orosz E."/>
            <person name="Ouedraogo J.P."/>
            <person name="Overkamp K.M."/>
            <person name="Park H.-S."/>
            <person name="Perrone G."/>
            <person name="Piumi F."/>
            <person name="Punt P.J."/>
            <person name="Ram A.F."/>
            <person name="Ramon A."/>
            <person name="Rauscher S."/>
            <person name="Record E."/>
            <person name="Riano-Pachon D.M."/>
            <person name="Robert V."/>
            <person name="Roehrig J."/>
            <person name="Ruller R."/>
            <person name="Salamov A."/>
            <person name="Salih N.S."/>
            <person name="Samson R.A."/>
            <person name="Sandor E."/>
            <person name="Sanguinetti M."/>
            <person name="Schuetze T."/>
            <person name="Sepcic K."/>
            <person name="Shelest E."/>
            <person name="Sherlock G."/>
            <person name="Sophianopoulou V."/>
            <person name="Squina F.M."/>
            <person name="Sun H."/>
            <person name="Susca A."/>
            <person name="Todd R.B."/>
            <person name="Tsang A."/>
            <person name="Unkles S.E."/>
            <person name="van de Wiele N."/>
            <person name="van Rossen-Uffink D."/>
            <person name="Oliveira J.V."/>
            <person name="Vesth T.C."/>
            <person name="Visser J."/>
            <person name="Yu J.-H."/>
            <person name="Zhou M."/>
            <person name="Andersen M.R."/>
            <person name="Archer D.B."/>
            <person name="Baker S.E."/>
            <person name="Benoit I."/>
            <person name="Brakhage A.A."/>
            <person name="Braus G.H."/>
            <person name="Fischer R."/>
            <person name="Frisvad J.C."/>
            <person name="Goldman G.H."/>
            <person name="Houbraken J."/>
            <person name="Oakley B."/>
            <person name="Pocsi I."/>
            <person name="Scazzocchio C."/>
            <person name="Seiboth B."/>
            <person name="vanKuyk P.A."/>
            <person name="Wortman J."/>
            <person name="Dyer P.S."/>
            <person name="Grigoriev I.V."/>
        </authorList>
    </citation>
    <scope>NUCLEOTIDE SEQUENCE [LARGE SCALE GENOMIC DNA]</scope>
    <source>
        <strain evidence="8">ITEM 5010</strain>
    </source>
</reference>
<dbReference type="PANTHER" id="PTHR43712">
    <property type="entry name" value="PUTATIVE (AFU_ORTHOLOGUE AFUA_4G14580)-RELATED"/>
    <property type="match status" value="1"/>
</dbReference>
<feature type="domain" description="O-methyltransferase C-terminal" evidence="6">
    <location>
        <begin position="257"/>
        <end position="345"/>
    </location>
</feature>
<gene>
    <name evidence="7" type="ORF">ASPCADRAFT_399440</name>
</gene>
<accession>A0A1R3RC61</accession>
<protein>
    <recommendedName>
        <fullName evidence="6">O-methyltransferase C-terminal domain-containing protein</fullName>
    </recommendedName>
</protein>
<proteinExistence type="inferred from homology"/>
<evidence type="ECO:0000313" key="8">
    <source>
        <dbReference type="Proteomes" id="UP000188318"/>
    </source>
</evidence>